<feature type="transmembrane region" description="Helical" evidence="6">
    <location>
        <begin position="116"/>
        <end position="138"/>
    </location>
</feature>
<dbReference type="Gramene" id="OBART03G25670.1">
    <property type="protein sequence ID" value="OBART03G25670.1"/>
    <property type="gene ID" value="OBART03G25670"/>
</dbReference>
<evidence type="ECO:0000313" key="8">
    <source>
        <dbReference type="Proteomes" id="UP000026960"/>
    </source>
</evidence>
<reference evidence="7" key="2">
    <citation type="submission" date="2015-03" db="UniProtKB">
        <authorList>
            <consortium name="EnsemblPlants"/>
        </authorList>
    </citation>
    <scope>IDENTIFICATION</scope>
</reference>
<dbReference type="GO" id="GO:0034755">
    <property type="term" value="P:iron ion transmembrane transport"/>
    <property type="evidence" value="ECO:0007669"/>
    <property type="project" value="TreeGrafter"/>
</dbReference>
<feature type="transmembrane region" description="Helical" evidence="6">
    <location>
        <begin position="189"/>
        <end position="208"/>
    </location>
</feature>
<evidence type="ECO:0000256" key="2">
    <source>
        <dbReference type="ARBA" id="ARBA00009965"/>
    </source>
</evidence>
<feature type="transmembrane region" description="Helical" evidence="6">
    <location>
        <begin position="442"/>
        <end position="463"/>
    </location>
</feature>
<protein>
    <recommendedName>
        <fullName evidence="9">Metal transporter</fullName>
    </recommendedName>
</protein>
<dbReference type="Proteomes" id="UP000026960">
    <property type="component" value="Chromosome 3"/>
</dbReference>
<dbReference type="EnsemblPlants" id="OBART03G25670.1">
    <property type="protein sequence ID" value="OBART03G25670.1"/>
    <property type="gene ID" value="OBART03G25670"/>
</dbReference>
<dbReference type="AlphaFoldDB" id="A0A0D3FL62"/>
<keyword evidence="8" id="KW-1185">Reference proteome</keyword>
<feature type="transmembrane region" description="Helical" evidence="6">
    <location>
        <begin position="342"/>
        <end position="363"/>
    </location>
</feature>
<keyword evidence="4 6" id="KW-1133">Transmembrane helix</keyword>
<comment type="subcellular location">
    <subcellularLocation>
        <location evidence="1">Membrane</location>
        <topology evidence="1">Multi-pass membrane protein</topology>
    </subcellularLocation>
</comment>
<evidence type="ECO:0000256" key="4">
    <source>
        <dbReference type="ARBA" id="ARBA00022989"/>
    </source>
</evidence>
<reference evidence="7" key="1">
    <citation type="journal article" date="2009" name="Rice">
        <title>De Novo Next Generation Sequencing of Plant Genomes.</title>
        <authorList>
            <person name="Rounsley S."/>
            <person name="Marri P.R."/>
            <person name="Yu Y."/>
            <person name="He R."/>
            <person name="Sisneros N."/>
            <person name="Goicoechea J.L."/>
            <person name="Lee S.J."/>
            <person name="Angelova A."/>
            <person name="Kudrna D."/>
            <person name="Luo M."/>
            <person name="Affourtit J."/>
            <person name="Desany B."/>
            <person name="Knight J."/>
            <person name="Niazi F."/>
            <person name="Egholm M."/>
            <person name="Wing R.A."/>
        </authorList>
    </citation>
    <scope>NUCLEOTIDE SEQUENCE [LARGE SCALE GENOMIC DNA]</scope>
    <source>
        <strain evidence="7">cv. IRGC 105608</strain>
    </source>
</reference>
<feature type="transmembrane region" description="Helical" evidence="6">
    <location>
        <begin position="220"/>
        <end position="238"/>
    </location>
</feature>
<dbReference type="PANTHER" id="PTHR11706">
    <property type="entry name" value="SOLUTE CARRIER PROTEIN FAMILY 11 MEMBER"/>
    <property type="match status" value="1"/>
</dbReference>
<evidence type="ECO:0000256" key="3">
    <source>
        <dbReference type="ARBA" id="ARBA00022692"/>
    </source>
</evidence>
<sequence>MAENHASAAARAADADDHQHPVLCRSSFLPAYSDVDDGLEVEGSAFRPLIVSASGDSHSDDDRPFSGGGRVPVPPFSWRRLWLFTGPGLLMSVAFLDPGNLEGDLQAGAAAGDALLWLLLWTTAMGLLVQLLSARLGVATGRHLAELCRGGYPDWARRALWLMAEVAMVSADIQEVIRSAVAIRILSHGFMPLWAGVVITGLDCFIFLSLEKYGVRKLEGLFAVLIATMALSFAWMFIETKPNGKDLIIGILVPKLSSRTIRQAVGLVGCVITPHNVFLHSALVQSRKIDPDNEHREKFGGEFFPILYIWGVGLLAAGTSSTITGTYAVIMSGFLNWKLKRWIRALITRSFAIVLTIAVAVWFNTSDSALDVLNEWLNVLQSIQIPFALIPLITLVSKEEVMGVFKIGPRTQIATWIIASVPIIANGYLLMDFFSSEMRGVLSGSVICVAVLVYASFLFYLIIRGMKLPNSSI</sequence>
<keyword evidence="5 6" id="KW-0472">Membrane</keyword>
<evidence type="ECO:0000313" key="7">
    <source>
        <dbReference type="EnsemblPlants" id="OBART03G25670.1"/>
    </source>
</evidence>
<evidence type="ECO:0000256" key="1">
    <source>
        <dbReference type="ARBA" id="ARBA00004141"/>
    </source>
</evidence>
<evidence type="ECO:0000256" key="6">
    <source>
        <dbReference type="SAM" id="Phobius"/>
    </source>
</evidence>
<dbReference type="NCBIfam" id="NF037982">
    <property type="entry name" value="Nramp_1"/>
    <property type="match status" value="1"/>
</dbReference>
<evidence type="ECO:0000256" key="5">
    <source>
        <dbReference type="ARBA" id="ARBA00023136"/>
    </source>
</evidence>
<dbReference type="GO" id="GO:0005384">
    <property type="term" value="F:manganese ion transmembrane transporter activity"/>
    <property type="evidence" value="ECO:0007669"/>
    <property type="project" value="TreeGrafter"/>
</dbReference>
<dbReference type="Pfam" id="PF01566">
    <property type="entry name" value="Nramp"/>
    <property type="match status" value="2"/>
</dbReference>
<dbReference type="PRINTS" id="PR00447">
    <property type="entry name" value="NATRESASSCMP"/>
</dbReference>
<dbReference type="PANTHER" id="PTHR11706:SF76">
    <property type="entry name" value="METAL TRANSPORTER NRAMP3"/>
    <property type="match status" value="1"/>
</dbReference>
<keyword evidence="3 6" id="KW-0812">Transmembrane</keyword>
<name>A0A0D3FL62_9ORYZ</name>
<accession>A0A0D3FL62</accession>
<dbReference type="GO" id="GO:0005802">
    <property type="term" value="C:trans-Golgi network"/>
    <property type="evidence" value="ECO:0007669"/>
    <property type="project" value="TreeGrafter"/>
</dbReference>
<dbReference type="InterPro" id="IPR001046">
    <property type="entry name" value="NRAMP_fam"/>
</dbReference>
<organism evidence="7">
    <name type="scientific">Oryza barthii</name>
    <dbReference type="NCBI Taxonomy" id="65489"/>
    <lineage>
        <taxon>Eukaryota</taxon>
        <taxon>Viridiplantae</taxon>
        <taxon>Streptophyta</taxon>
        <taxon>Embryophyta</taxon>
        <taxon>Tracheophyta</taxon>
        <taxon>Spermatophyta</taxon>
        <taxon>Magnoliopsida</taxon>
        <taxon>Liliopsida</taxon>
        <taxon>Poales</taxon>
        <taxon>Poaceae</taxon>
        <taxon>BOP clade</taxon>
        <taxon>Oryzoideae</taxon>
        <taxon>Oryzeae</taxon>
        <taxon>Oryzinae</taxon>
        <taxon>Oryza</taxon>
    </lineage>
</organism>
<comment type="similarity">
    <text evidence="2">Belongs to the NRAMP (TC 2.A.55) family.</text>
</comment>
<evidence type="ECO:0008006" key="9">
    <source>
        <dbReference type="Google" id="ProtNLM"/>
    </source>
</evidence>
<proteinExistence type="inferred from homology"/>
<feature type="transmembrane region" description="Helical" evidence="6">
    <location>
        <begin position="307"/>
        <end position="330"/>
    </location>
</feature>
<dbReference type="GO" id="GO:0015086">
    <property type="term" value="F:cadmium ion transmembrane transporter activity"/>
    <property type="evidence" value="ECO:0007669"/>
    <property type="project" value="TreeGrafter"/>
</dbReference>
<feature type="transmembrane region" description="Helical" evidence="6">
    <location>
        <begin position="413"/>
        <end position="430"/>
    </location>
</feature>
<dbReference type="GO" id="GO:0016020">
    <property type="term" value="C:membrane"/>
    <property type="evidence" value="ECO:0007669"/>
    <property type="project" value="UniProtKB-SubCell"/>
</dbReference>